<dbReference type="STRING" id="29534.SAMN05444366_3311"/>
<evidence type="ECO:0000313" key="3">
    <source>
        <dbReference type="Proteomes" id="UP000184121"/>
    </source>
</evidence>
<name>A0A1M7JE05_9FLAO</name>
<organism evidence="2 3">
    <name type="scientific">Flavobacterium saccharophilum</name>
    <dbReference type="NCBI Taxonomy" id="29534"/>
    <lineage>
        <taxon>Bacteria</taxon>
        <taxon>Pseudomonadati</taxon>
        <taxon>Bacteroidota</taxon>
        <taxon>Flavobacteriia</taxon>
        <taxon>Flavobacteriales</taxon>
        <taxon>Flavobacteriaceae</taxon>
        <taxon>Flavobacterium</taxon>
    </lineage>
</organism>
<dbReference type="AlphaFoldDB" id="A0A1M7JE05"/>
<gene>
    <name evidence="2" type="ORF">SAMN05444366_3311</name>
</gene>
<sequence>MMNEQLPINRVEMELNQWRSREERFSKLFNFSLSNNRSLIKKKLHHYERIGTKYKGSKNIEERFALQILKQEKDKILKQLYPNLLVRLIRKLVVAPLIDQIAVRKDVKEEQKNNQALCDQVQRIGFRDLSNQIDQQIKQGHQQFSIPVSYYVNEKERLDHELSFVKDQSGQYQFEGYKASLHNELKPEENRNQYFKVEQENSVDTTQAYNLLAGRAVQKEKTWIQLDLNDKDASGNHRIKEFHSGYGYDLEKAVQQLPLKELSNKTEADKLKDALKQGNRLPVTLIKNGNEHRFYIEANPQFKSINIYDEHSRKITLSTALGNKTMETVKQQQKTNESQQVNHSTRNGMRVS</sequence>
<dbReference type="OrthoDB" id="6372253at2"/>
<dbReference type="Proteomes" id="UP000184121">
    <property type="component" value="Unassembled WGS sequence"/>
</dbReference>
<evidence type="ECO:0000313" key="2">
    <source>
        <dbReference type="EMBL" id="SHM51083.1"/>
    </source>
</evidence>
<keyword evidence="3" id="KW-1185">Reference proteome</keyword>
<reference evidence="3" key="1">
    <citation type="submission" date="2016-11" db="EMBL/GenBank/DDBJ databases">
        <authorList>
            <person name="Varghese N."/>
            <person name="Submissions S."/>
        </authorList>
    </citation>
    <scope>NUCLEOTIDE SEQUENCE [LARGE SCALE GENOMIC DNA]</scope>
    <source>
        <strain evidence="3">DSM 1811</strain>
    </source>
</reference>
<proteinExistence type="predicted"/>
<dbReference type="EMBL" id="FRBY01000005">
    <property type="protein sequence ID" value="SHM51083.1"/>
    <property type="molecule type" value="Genomic_DNA"/>
</dbReference>
<evidence type="ECO:0000256" key="1">
    <source>
        <dbReference type="SAM" id="MobiDB-lite"/>
    </source>
</evidence>
<accession>A0A1M7JE05</accession>
<dbReference type="RefSeq" id="WP_139257022.1">
    <property type="nucleotide sequence ID" value="NZ_FRBY01000005.1"/>
</dbReference>
<feature type="region of interest" description="Disordered" evidence="1">
    <location>
        <begin position="328"/>
        <end position="352"/>
    </location>
</feature>
<protein>
    <submittedName>
        <fullName evidence="2">Uncharacterized protein</fullName>
    </submittedName>
</protein>